<protein>
    <submittedName>
        <fullName evidence="1">Uncharacterized protein</fullName>
    </submittedName>
</protein>
<dbReference type="STRING" id="1271860.SAMN05216174_109133"/>
<evidence type="ECO:0000313" key="2">
    <source>
        <dbReference type="Proteomes" id="UP000199501"/>
    </source>
</evidence>
<dbReference type="Proteomes" id="UP000199501">
    <property type="component" value="Unassembled WGS sequence"/>
</dbReference>
<evidence type="ECO:0000313" key="1">
    <source>
        <dbReference type="EMBL" id="SDD28136.1"/>
    </source>
</evidence>
<sequence>MTPPTLAAIEAAIRAGWGRDTCDPDDLADGRPNNPARGQCGPTALVLHDLIGGDLVLAEVRAGDGLGCRVGYHWWNRVGVVEVDLTREQFAVDEVVGPGEVVARPPGPPKRCREQYELLRARVFGALDAL</sequence>
<dbReference type="RefSeq" id="WP_091452797.1">
    <property type="nucleotide sequence ID" value="NZ_FMZZ01000009.1"/>
</dbReference>
<dbReference type="Pfam" id="PF24585">
    <property type="entry name" value="YunG"/>
    <property type="match status" value="1"/>
</dbReference>
<dbReference type="EMBL" id="FMZZ01000009">
    <property type="protein sequence ID" value="SDD28136.1"/>
    <property type="molecule type" value="Genomic_DNA"/>
</dbReference>
<keyword evidence="2" id="KW-1185">Reference proteome</keyword>
<dbReference type="OrthoDB" id="9792518at2"/>
<accession>A0A1G6THZ1</accession>
<reference evidence="2" key="1">
    <citation type="submission" date="2016-10" db="EMBL/GenBank/DDBJ databases">
        <authorList>
            <person name="Varghese N."/>
            <person name="Submissions S."/>
        </authorList>
    </citation>
    <scope>NUCLEOTIDE SEQUENCE [LARGE SCALE GENOMIC DNA]</scope>
    <source>
        <strain evidence="2">IBRC-M 10403</strain>
    </source>
</reference>
<gene>
    <name evidence="1" type="ORF">SAMN05216174_109133</name>
</gene>
<dbReference type="InterPro" id="IPR056238">
    <property type="entry name" value="YunG-like"/>
</dbReference>
<name>A0A1G6THZ1_9PSEU</name>
<proteinExistence type="predicted"/>
<dbReference type="AlphaFoldDB" id="A0A1G6THZ1"/>
<organism evidence="1 2">
    <name type="scientific">Actinokineospora iranica</name>
    <dbReference type="NCBI Taxonomy" id="1271860"/>
    <lineage>
        <taxon>Bacteria</taxon>
        <taxon>Bacillati</taxon>
        <taxon>Actinomycetota</taxon>
        <taxon>Actinomycetes</taxon>
        <taxon>Pseudonocardiales</taxon>
        <taxon>Pseudonocardiaceae</taxon>
        <taxon>Actinokineospora</taxon>
    </lineage>
</organism>